<dbReference type="SUPFAM" id="SSF56300">
    <property type="entry name" value="Metallo-dependent phosphatases"/>
    <property type="match status" value="1"/>
</dbReference>
<evidence type="ECO:0000256" key="7">
    <source>
        <dbReference type="ARBA" id="ARBA00022729"/>
    </source>
</evidence>
<dbReference type="InterPro" id="IPR041827">
    <property type="entry name" value="CpdB_N"/>
</dbReference>
<evidence type="ECO:0000313" key="14">
    <source>
        <dbReference type="EMBL" id="USJ25297.1"/>
    </source>
</evidence>
<name>A0A9Q9DBR6_ENSAD</name>
<evidence type="ECO:0000259" key="13">
    <source>
        <dbReference type="Pfam" id="PF02872"/>
    </source>
</evidence>
<comment type="subcellular location">
    <subcellularLocation>
        <location evidence="4">Cell envelope</location>
    </subcellularLocation>
</comment>
<dbReference type="Pfam" id="PF00149">
    <property type="entry name" value="Metallophos"/>
    <property type="match status" value="1"/>
</dbReference>
<feature type="domain" description="5'-Nucleotidase C-terminal" evidence="13">
    <location>
        <begin position="441"/>
        <end position="573"/>
    </location>
</feature>
<dbReference type="PROSITE" id="PS00786">
    <property type="entry name" value="5_NUCLEOTIDASE_2"/>
    <property type="match status" value="1"/>
</dbReference>
<dbReference type="Proteomes" id="UP001055460">
    <property type="component" value="Chromosome"/>
</dbReference>
<evidence type="ECO:0000256" key="2">
    <source>
        <dbReference type="ARBA" id="ARBA00001730"/>
    </source>
</evidence>
<dbReference type="InterPro" id="IPR006311">
    <property type="entry name" value="TAT_signal"/>
</dbReference>
<keyword evidence="10" id="KW-0511">Multifunctional enzyme</keyword>
<dbReference type="InterPro" id="IPR029052">
    <property type="entry name" value="Metallo-depent_PP-like"/>
</dbReference>
<dbReference type="SUPFAM" id="SSF55816">
    <property type="entry name" value="5'-nucleotidase (syn. UDP-sugar hydrolase), C-terminal domain"/>
    <property type="match status" value="1"/>
</dbReference>
<dbReference type="AlphaFoldDB" id="A0A9Q9DBR6"/>
<keyword evidence="9 11" id="KW-0378">Hydrolase</keyword>
<dbReference type="RefSeq" id="WP_090295792.1">
    <property type="nucleotide sequence ID" value="NZ_CP098807.1"/>
</dbReference>
<evidence type="ECO:0000256" key="8">
    <source>
        <dbReference type="ARBA" id="ARBA00022741"/>
    </source>
</evidence>
<dbReference type="PANTHER" id="PTHR11575">
    <property type="entry name" value="5'-NUCLEOTIDASE-RELATED"/>
    <property type="match status" value="1"/>
</dbReference>
<dbReference type="GO" id="GO:0008254">
    <property type="term" value="F:3'-nucleotidase activity"/>
    <property type="evidence" value="ECO:0007669"/>
    <property type="project" value="UniProtKB-EC"/>
</dbReference>
<comment type="catalytic activity">
    <reaction evidence="2">
        <text>a nucleoside 2',3'-cyclic phosphate + H2O = a nucleoside 3'-phosphate + H(+)</text>
        <dbReference type="Rhea" id="RHEA:19621"/>
        <dbReference type="ChEBI" id="CHEBI:15377"/>
        <dbReference type="ChEBI" id="CHEBI:15378"/>
        <dbReference type="ChEBI" id="CHEBI:66949"/>
        <dbReference type="ChEBI" id="CHEBI:66954"/>
        <dbReference type="EC" id="3.1.4.16"/>
    </reaction>
</comment>
<dbReference type="PROSITE" id="PS51318">
    <property type="entry name" value="TAT"/>
    <property type="match status" value="1"/>
</dbReference>
<dbReference type="PANTHER" id="PTHR11575:SF6">
    <property type="entry name" value="2',3'-CYCLIC-NUCLEOTIDE 2'-PHOSPHODIESTERASE_3'-NUCLEOTIDASE"/>
    <property type="match status" value="1"/>
</dbReference>
<keyword evidence="7 11" id="KW-0732">Signal</keyword>
<reference evidence="14" key="1">
    <citation type="submission" date="2022-06" db="EMBL/GenBank/DDBJ databases">
        <title>Physiological and biochemical characterization and genomic elucidation of a strain of the genus Ensifer adhaerens M8 that combines arsenic oxidation and chromium reduction.</title>
        <authorList>
            <person name="Li X."/>
            <person name="Yu c."/>
        </authorList>
    </citation>
    <scope>NUCLEOTIDE SEQUENCE</scope>
    <source>
        <strain evidence="14">M8</strain>
    </source>
</reference>
<dbReference type="GO" id="GO:0009166">
    <property type="term" value="P:nucleotide catabolic process"/>
    <property type="evidence" value="ECO:0007669"/>
    <property type="project" value="InterPro"/>
</dbReference>
<dbReference type="InterPro" id="IPR006146">
    <property type="entry name" value="5'-Nucleotdase_CS"/>
</dbReference>
<dbReference type="InterPro" id="IPR036907">
    <property type="entry name" value="5'-Nucleotdase_C_sf"/>
</dbReference>
<dbReference type="Gene3D" id="3.60.21.10">
    <property type="match status" value="1"/>
</dbReference>
<comment type="similarity">
    <text evidence="5 11">Belongs to the 5'-nucleotidase family.</text>
</comment>
<evidence type="ECO:0000313" key="15">
    <source>
        <dbReference type="Proteomes" id="UP001055460"/>
    </source>
</evidence>
<comment type="cofactor">
    <cofactor evidence="3">
        <name>a divalent metal cation</name>
        <dbReference type="ChEBI" id="CHEBI:60240"/>
    </cofactor>
</comment>
<evidence type="ECO:0000256" key="4">
    <source>
        <dbReference type="ARBA" id="ARBA00004196"/>
    </source>
</evidence>
<dbReference type="PRINTS" id="PR01607">
    <property type="entry name" value="APYRASEFAMLY"/>
</dbReference>
<evidence type="ECO:0000256" key="10">
    <source>
        <dbReference type="ARBA" id="ARBA00023268"/>
    </source>
</evidence>
<organism evidence="14 15">
    <name type="scientific">Ensifer adhaerens</name>
    <name type="common">Sinorhizobium morelense</name>
    <dbReference type="NCBI Taxonomy" id="106592"/>
    <lineage>
        <taxon>Bacteria</taxon>
        <taxon>Pseudomonadati</taxon>
        <taxon>Pseudomonadota</taxon>
        <taxon>Alphaproteobacteria</taxon>
        <taxon>Hyphomicrobiales</taxon>
        <taxon>Rhizobiaceae</taxon>
        <taxon>Sinorhizobium/Ensifer group</taxon>
        <taxon>Ensifer</taxon>
    </lineage>
</organism>
<dbReference type="InterPro" id="IPR004843">
    <property type="entry name" value="Calcineurin-like_PHP"/>
</dbReference>
<dbReference type="InterPro" id="IPR006179">
    <property type="entry name" value="5_nucleotidase/apyrase"/>
</dbReference>
<dbReference type="GO" id="GO:0008663">
    <property type="term" value="F:2',3'-cyclic-nucleotide 2'-phosphodiesterase activity"/>
    <property type="evidence" value="ECO:0007669"/>
    <property type="project" value="UniProtKB-EC"/>
</dbReference>
<feature type="chain" id="PRO_5040544056" evidence="11">
    <location>
        <begin position="33"/>
        <end position="657"/>
    </location>
</feature>
<dbReference type="Pfam" id="PF02872">
    <property type="entry name" value="5_nucleotid_C"/>
    <property type="match status" value="1"/>
</dbReference>
<dbReference type="InterPro" id="IPR008334">
    <property type="entry name" value="5'-Nucleotdase_C"/>
</dbReference>
<accession>A0A9Q9DBR6</accession>
<evidence type="ECO:0000256" key="9">
    <source>
        <dbReference type="ARBA" id="ARBA00022801"/>
    </source>
</evidence>
<keyword evidence="6" id="KW-0479">Metal-binding</keyword>
<dbReference type="OrthoDB" id="9803927at2"/>
<dbReference type="EMBL" id="CP098807">
    <property type="protein sequence ID" value="USJ25297.1"/>
    <property type="molecule type" value="Genomic_DNA"/>
</dbReference>
<dbReference type="NCBIfam" id="NF006938">
    <property type="entry name" value="PRK09420.1"/>
    <property type="match status" value="1"/>
</dbReference>
<protein>
    <submittedName>
        <fullName evidence="14">Bifunctional 2',3'-cyclic-nucleotide 2'-phosphodiesterase/3'-nucleotidase</fullName>
    </submittedName>
</protein>
<evidence type="ECO:0000256" key="5">
    <source>
        <dbReference type="ARBA" id="ARBA00006654"/>
    </source>
</evidence>
<dbReference type="GO" id="GO:0000166">
    <property type="term" value="F:nucleotide binding"/>
    <property type="evidence" value="ECO:0007669"/>
    <property type="project" value="UniProtKB-KW"/>
</dbReference>
<feature type="signal peptide" evidence="11">
    <location>
        <begin position="1"/>
        <end position="32"/>
    </location>
</feature>
<dbReference type="GO" id="GO:0030288">
    <property type="term" value="C:outer membrane-bounded periplasmic space"/>
    <property type="evidence" value="ECO:0007669"/>
    <property type="project" value="TreeGrafter"/>
</dbReference>
<dbReference type="GO" id="GO:0046872">
    <property type="term" value="F:metal ion binding"/>
    <property type="evidence" value="ECO:0007669"/>
    <property type="project" value="UniProtKB-KW"/>
</dbReference>
<comment type="catalytic activity">
    <reaction evidence="1">
        <text>a ribonucleoside 3'-phosphate + H2O = a ribonucleoside + phosphate</text>
        <dbReference type="Rhea" id="RHEA:10144"/>
        <dbReference type="ChEBI" id="CHEBI:13197"/>
        <dbReference type="ChEBI" id="CHEBI:15377"/>
        <dbReference type="ChEBI" id="CHEBI:18254"/>
        <dbReference type="ChEBI" id="CHEBI:43474"/>
        <dbReference type="EC" id="3.1.3.6"/>
    </reaction>
</comment>
<evidence type="ECO:0000256" key="3">
    <source>
        <dbReference type="ARBA" id="ARBA00001968"/>
    </source>
</evidence>
<dbReference type="CDD" id="cd07410">
    <property type="entry name" value="MPP_CpdB_N"/>
    <property type="match status" value="1"/>
</dbReference>
<feature type="domain" description="Calcineurin-like phosphoesterase" evidence="12">
    <location>
        <begin position="39"/>
        <end position="281"/>
    </location>
</feature>
<evidence type="ECO:0000256" key="11">
    <source>
        <dbReference type="RuleBase" id="RU362119"/>
    </source>
</evidence>
<evidence type="ECO:0000259" key="12">
    <source>
        <dbReference type="Pfam" id="PF00149"/>
    </source>
</evidence>
<keyword evidence="8 11" id="KW-0547">Nucleotide-binding</keyword>
<dbReference type="Gene3D" id="3.90.780.10">
    <property type="entry name" value="5'-Nucleotidase, C-terminal domain"/>
    <property type="match status" value="1"/>
</dbReference>
<proteinExistence type="inferred from homology"/>
<gene>
    <name evidence="14" type="ORF">NE863_07235</name>
</gene>
<sequence>MTSPLNLTRRSLLAGAAASSALVILHPFSVRAAANQAHLRIMETTDLHVHVFPYDYYGDKPNDTVGLARTASIIDAIRAEATNSILVDNGDFLQGNPMGDYIAYQRGMKDGDLHPIVAAMNVLGYDCGTLGNHEFNYGLDFMFKVLNGAKFPLVCANLTKGALAASAREDELFLKPYVILDRKVKDGSGQEHQIRIGLIGFVPPQIMTWDAKHLEGKANARDIVKAAEAWVPQMREEGADIVVALSHSGIGQEAYAENLENASVPLAAIEGIDAIVTGHSHLDFPGPKFDGVGGVDNKKGLISGKPGVMGGFWGSHLGLIDLLIEREGGAWRVVNSTSEARPIYRRVEKKVVAEVADRKDVLAAAQKDHEATLAYVRTPVGKTSAPLYSYFALVADDPSVQIVSQAQTWYIKDMLKDTEHRDLPVLSAAAPFKAGGRGGADYYTDVPAGDIAIKNVADLYLYPNTVQAVVITGEQVRNWLEMSAGIFNEVKPGASDAPLINGGFPSYNFDVIDGVTYQIDLSVPPKFDKDGNTINAASNRIKNLQFNGQAIDPAQKFVVATNNYRAGGGGNFPDITADKVVFVAPDTNRDVVVRYIIDQGTINPSADANWTFVPLAGTSVTFDSGPKARQFLAQVKGVTIEDAGDAAEGFARFRIKL</sequence>
<evidence type="ECO:0000256" key="6">
    <source>
        <dbReference type="ARBA" id="ARBA00022723"/>
    </source>
</evidence>
<evidence type="ECO:0000256" key="1">
    <source>
        <dbReference type="ARBA" id="ARBA00000527"/>
    </source>
</evidence>